<feature type="binding site" evidence="8">
    <location>
        <position position="121"/>
    </location>
    <ligand>
        <name>L-glutamine</name>
        <dbReference type="ChEBI" id="CHEBI:58359"/>
    </ligand>
</feature>
<evidence type="ECO:0000313" key="13">
    <source>
        <dbReference type="Proteomes" id="UP000003751"/>
    </source>
</evidence>
<gene>
    <name evidence="8" type="primary">nadE</name>
    <name evidence="12" type="ORF">SAMN05444342_4355</name>
    <name evidence="11" type="ORF">ZOD2009_15416</name>
</gene>
<dbReference type="RefSeq" id="WP_007981240.1">
    <property type="nucleotide sequence ID" value="NZ_AEMG01000016.1"/>
</dbReference>
<comment type="pathway">
    <text evidence="1 8">Cofactor biosynthesis; NAD(+) biosynthesis; NAD(+) from deamido-NAD(+) (L-Gln route): step 1/1.</text>
</comment>
<dbReference type="Gene3D" id="3.60.110.10">
    <property type="entry name" value="Carbon-nitrogen hydrolase"/>
    <property type="match status" value="1"/>
</dbReference>
<dbReference type="InterPro" id="IPR036526">
    <property type="entry name" value="C-N_Hydrolase_sf"/>
</dbReference>
<evidence type="ECO:0000313" key="14">
    <source>
        <dbReference type="Proteomes" id="UP000184203"/>
    </source>
</evidence>
<keyword evidence="4 8" id="KW-0436">Ligase</keyword>
<dbReference type="CDD" id="cd00553">
    <property type="entry name" value="NAD_synthase"/>
    <property type="match status" value="1"/>
</dbReference>
<dbReference type="SUPFAM" id="SSF52402">
    <property type="entry name" value="Adenine nucleotide alpha hydrolases-like"/>
    <property type="match status" value="1"/>
</dbReference>
<evidence type="ECO:0000256" key="1">
    <source>
        <dbReference type="ARBA" id="ARBA00005188"/>
    </source>
</evidence>
<dbReference type="InterPro" id="IPR014729">
    <property type="entry name" value="Rossmann-like_a/b/a_fold"/>
</dbReference>
<dbReference type="GO" id="GO:0009435">
    <property type="term" value="P:NAD+ biosynthetic process"/>
    <property type="evidence" value="ECO:0007669"/>
    <property type="project" value="UniProtKB-UniRule"/>
</dbReference>
<dbReference type="Gene3D" id="3.40.50.620">
    <property type="entry name" value="HUPs"/>
    <property type="match status" value="1"/>
</dbReference>
<feature type="active site" description="For glutaminase activity" evidence="8">
    <location>
        <position position="115"/>
    </location>
</feature>
<feature type="active site" description="Proton acceptor; for glutaminase activity" evidence="8">
    <location>
        <position position="44"/>
    </location>
</feature>
<dbReference type="GO" id="GO:0004359">
    <property type="term" value="F:glutaminase activity"/>
    <property type="evidence" value="ECO:0007669"/>
    <property type="project" value="InterPro"/>
</dbReference>
<reference evidence="14" key="2">
    <citation type="submission" date="2016-11" db="EMBL/GenBank/DDBJ databases">
        <authorList>
            <person name="Varghese N."/>
            <person name="Submissions S."/>
        </authorList>
    </citation>
    <scope>NUCLEOTIDE SEQUENCE [LARGE SCALE GENOMIC DNA]</scope>
    <source>
        <strain evidence="14">DX253</strain>
    </source>
</reference>
<protein>
    <recommendedName>
        <fullName evidence="8">Glutamine-dependent NAD(+) synthetase</fullName>
        <ecNumber evidence="8">6.3.5.1</ecNumber>
    </recommendedName>
    <alternativeName>
        <fullName evidence="8">NAD(+) synthase [glutamine-hydrolyzing]</fullName>
    </alternativeName>
</protein>
<dbReference type="eggNOG" id="arCOG00069">
    <property type="taxonomic scope" value="Archaea"/>
</dbReference>
<dbReference type="PIRSF" id="PIRSF006630">
    <property type="entry name" value="NADS_GAT"/>
    <property type="match status" value="1"/>
</dbReference>
<name>E7QW95_HALPU</name>
<dbReference type="Pfam" id="PF02540">
    <property type="entry name" value="NAD_synthase"/>
    <property type="match status" value="1"/>
</dbReference>
<feature type="binding site" evidence="8">
    <location>
        <position position="409"/>
    </location>
    <ligand>
        <name>ATP</name>
        <dbReference type="ChEBI" id="CHEBI:30616"/>
    </ligand>
</feature>
<feature type="active site" description="Nucleophile; for glutaminase activity" evidence="8">
    <location>
        <position position="152"/>
    </location>
</feature>
<evidence type="ECO:0000256" key="7">
    <source>
        <dbReference type="ARBA" id="ARBA00023027"/>
    </source>
</evidence>
<feature type="binding site" evidence="8">
    <location>
        <position position="195"/>
    </location>
    <ligand>
        <name>L-glutamine</name>
        <dbReference type="ChEBI" id="CHEBI:58359"/>
    </ligand>
</feature>
<reference evidence="11 13" key="1">
    <citation type="journal article" date="2014" name="ISME J.">
        <title>Trehalose/2-sulfotrehalose biosynthesis and glycine-betaine uptake are widely spread mechanisms for osmoadaptation in the Halobacteriales.</title>
        <authorList>
            <person name="Youssef N.H."/>
            <person name="Savage-Ashlock K.N."/>
            <person name="McCully A.L."/>
            <person name="Luedtke B."/>
            <person name="Shaw E.I."/>
            <person name="Hoff W.D."/>
            <person name="Elshahed M.S."/>
        </authorList>
    </citation>
    <scope>NUCLEOTIDE SEQUENCE [LARGE SCALE GENOMIC DNA]</scope>
    <source>
        <strain evidence="11 13">DX253</strain>
    </source>
</reference>
<dbReference type="GO" id="GO:0008795">
    <property type="term" value="F:NAD+ synthase activity"/>
    <property type="evidence" value="ECO:0007669"/>
    <property type="project" value="UniProtKB-UniRule"/>
</dbReference>
<keyword evidence="5 8" id="KW-0547">Nucleotide-binding</keyword>
<dbReference type="EC" id="6.3.5.1" evidence="8"/>
<reference evidence="12" key="3">
    <citation type="submission" date="2016-11" db="EMBL/GenBank/DDBJ databases">
        <authorList>
            <person name="Jaros S."/>
            <person name="Januszkiewicz K."/>
            <person name="Wedrychowicz H."/>
        </authorList>
    </citation>
    <scope>NUCLEOTIDE SEQUENCE [LARGE SCALE GENOMIC DNA]</scope>
    <source>
        <strain evidence="12">DX253</strain>
    </source>
</reference>
<evidence type="ECO:0000313" key="12">
    <source>
        <dbReference type="EMBL" id="SHL66165.1"/>
    </source>
</evidence>
<dbReference type="PATRIC" id="fig|797209.4.peg.3045"/>
<dbReference type="SUPFAM" id="SSF56317">
    <property type="entry name" value="Carbon-nitrogen hydrolase"/>
    <property type="match status" value="1"/>
</dbReference>
<comment type="similarity">
    <text evidence="2 9">Belongs to the NAD synthetase family.</text>
</comment>
<dbReference type="GO" id="GO:0005524">
    <property type="term" value="F:ATP binding"/>
    <property type="evidence" value="ECO:0007669"/>
    <property type="project" value="UniProtKB-UniRule"/>
</dbReference>
<comment type="function">
    <text evidence="8">Catalyzes the ATP-dependent amidation of deamido-NAD to form NAD. Uses L-glutamine as a nitrogen source.</text>
</comment>
<evidence type="ECO:0000259" key="10">
    <source>
        <dbReference type="PROSITE" id="PS50263"/>
    </source>
</evidence>
<evidence type="ECO:0000256" key="8">
    <source>
        <dbReference type="HAMAP-Rule" id="MF_02090"/>
    </source>
</evidence>
<keyword evidence="14" id="KW-1185">Reference proteome</keyword>
<dbReference type="NCBIfam" id="NF010588">
    <property type="entry name" value="PRK13981.1"/>
    <property type="match status" value="1"/>
</dbReference>
<feature type="binding site" evidence="8">
    <location>
        <position position="524"/>
    </location>
    <ligand>
        <name>deamido-NAD(+)</name>
        <dbReference type="ChEBI" id="CHEBI:58437"/>
        <note>ligand shared between two neighboring subunits</note>
    </ligand>
</feature>
<dbReference type="PANTHER" id="PTHR23090">
    <property type="entry name" value="NH 3 /GLUTAMINE-DEPENDENT NAD + SYNTHETASE"/>
    <property type="match status" value="1"/>
</dbReference>
<organism evidence="11 13">
    <name type="scientific">Haladaptatus paucihalophilus DX253</name>
    <dbReference type="NCBI Taxonomy" id="797209"/>
    <lineage>
        <taxon>Archaea</taxon>
        <taxon>Methanobacteriati</taxon>
        <taxon>Methanobacteriota</taxon>
        <taxon>Stenosarchaea group</taxon>
        <taxon>Halobacteria</taxon>
        <taxon>Halobacteriales</taxon>
        <taxon>Haladaptataceae</taxon>
        <taxon>Haladaptatus</taxon>
    </lineage>
</organism>
<evidence type="ECO:0000256" key="9">
    <source>
        <dbReference type="RuleBase" id="RU003811"/>
    </source>
</evidence>
<dbReference type="PANTHER" id="PTHR23090:SF9">
    <property type="entry name" value="GLUTAMINE-DEPENDENT NAD(+) SYNTHETASE"/>
    <property type="match status" value="1"/>
</dbReference>
<feature type="binding site" evidence="8">
    <location>
        <position position="189"/>
    </location>
    <ligand>
        <name>L-glutamine</name>
        <dbReference type="ChEBI" id="CHEBI:58359"/>
    </ligand>
</feature>
<feature type="binding site" evidence="8">
    <location>
        <position position="414"/>
    </location>
    <ligand>
        <name>deamido-NAD(+)</name>
        <dbReference type="ChEBI" id="CHEBI:58437"/>
        <note>ligand shared between two neighboring subunits</note>
    </ligand>
</feature>
<dbReference type="Pfam" id="PF00795">
    <property type="entry name" value="CN_hydrolase"/>
    <property type="match status" value="1"/>
</dbReference>
<dbReference type="NCBIfam" id="TIGR00552">
    <property type="entry name" value="nadE"/>
    <property type="match status" value="1"/>
</dbReference>
<dbReference type="GO" id="GO:0003952">
    <property type="term" value="F:NAD+ synthase (glutamine-hydrolyzing) activity"/>
    <property type="evidence" value="ECO:0007669"/>
    <property type="project" value="UniProtKB-EC"/>
</dbReference>
<feature type="domain" description="CN hydrolase" evidence="10">
    <location>
        <begin position="4"/>
        <end position="261"/>
    </location>
</feature>
<dbReference type="CDD" id="cd07570">
    <property type="entry name" value="GAT_Gln-NAD-synth"/>
    <property type="match status" value="1"/>
</dbReference>
<dbReference type="GO" id="GO:0005737">
    <property type="term" value="C:cytoplasm"/>
    <property type="evidence" value="ECO:0007669"/>
    <property type="project" value="InterPro"/>
</dbReference>
<dbReference type="STRING" id="797209.GCA_000376445_04397"/>
<dbReference type="InterPro" id="IPR022310">
    <property type="entry name" value="NAD/GMP_synthase"/>
</dbReference>
<dbReference type="UniPathway" id="UPA00253">
    <property type="reaction ID" value="UER00334"/>
</dbReference>
<dbReference type="EMBL" id="AEMG01000016">
    <property type="protein sequence ID" value="EFW91229.1"/>
    <property type="molecule type" value="Genomic_DNA"/>
</dbReference>
<dbReference type="EMBL" id="FRAN01000010">
    <property type="protein sequence ID" value="SHL66165.1"/>
    <property type="molecule type" value="Genomic_DNA"/>
</dbReference>
<keyword evidence="7 8" id="KW-0520">NAD</keyword>
<evidence type="ECO:0000256" key="2">
    <source>
        <dbReference type="ARBA" id="ARBA00005859"/>
    </source>
</evidence>
<dbReference type="Proteomes" id="UP000003751">
    <property type="component" value="Unassembled WGS sequence"/>
</dbReference>
<dbReference type="InterPro" id="IPR014445">
    <property type="entry name" value="Gln-dep_NAD_synthase"/>
</dbReference>
<keyword evidence="6 8" id="KW-0067">ATP-binding</keyword>
<evidence type="ECO:0000256" key="3">
    <source>
        <dbReference type="ARBA" id="ARBA00007145"/>
    </source>
</evidence>
<comment type="caution">
    <text evidence="8">Lacks conserved residue(s) required for the propagation of feature annotation.</text>
</comment>
<evidence type="ECO:0000256" key="6">
    <source>
        <dbReference type="ARBA" id="ARBA00022840"/>
    </source>
</evidence>
<accession>E7QW95</accession>
<dbReference type="AlphaFoldDB" id="E7QW95"/>
<feature type="binding site" evidence="8">
    <location>
        <position position="385"/>
    </location>
    <ligand>
        <name>deamido-NAD(+)</name>
        <dbReference type="ChEBI" id="CHEBI:58437"/>
        <note>ligand shared between two neighboring subunits</note>
    </ligand>
</feature>
<dbReference type="Proteomes" id="UP000184203">
    <property type="component" value="Unassembled WGS sequence"/>
</dbReference>
<dbReference type="FunFam" id="3.40.50.620:FF:000106">
    <property type="entry name" value="Glutamine-dependent NAD(+) synthetase"/>
    <property type="match status" value="1"/>
</dbReference>
<sequence length="557" mass="60880">MSTVRVALGQQNYTVGDIAGNERKIEDGIHRAREANADLVVFSELALVGYPPQDLVKRTAFVDAQRDALDRIAAETTDITALVGFVARNPEPYGKEVQNAVAVCRDGEVTGQTEKRLLPTYDVFDEDRFFQPATRQSVHALPDGTELGVSICEDAWNEPDVWERPEYDEDPIEDLVDAGADLLVNCSASPFYGGKGAFRERLFGAHANDHGKWLVFVNQVGANDELVFDGRSFVVAPDGTIACRLAAFEEDFAVYDVPLDVESPATHDVADEPATGPAEIRSALALGIRDYVRKTGFENVVVGLSGGIDSSITAALAADALGPENVLGVGMPTRYTSDASEIDARELAENLGIDFLDLPIENTFEAFERELTPILDETPGVTEENVQARIRATTLMAIANEQGRLLLATSNRSELAVGYTTLYGDMCGALAPIADCPKTFVYDLARHLNEHEETIPERVIEKPPSAELRADQTDEDDLPPYEILDSILAGYVDEGQTTDELVESGHDREIVERVLSMLHRAEYKRFQAAPVLKVSPKAFGVGWRYPLAANYEGVLSK</sequence>
<dbReference type="InterPro" id="IPR003010">
    <property type="entry name" value="C-N_Hydrolase"/>
</dbReference>
<dbReference type="OrthoDB" id="39312at2157"/>
<proteinExistence type="inferred from homology"/>
<dbReference type="PROSITE" id="PS50263">
    <property type="entry name" value="CN_HYDROLASE"/>
    <property type="match status" value="1"/>
</dbReference>
<feature type="binding site" evidence="8">
    <location>
        <begin position="303"/>
        <end position="310"/>
    </location>
    <ligand>
        <name>ATP</name>
        <dbReference type="ChEBI" id="CHEBI:30616"/>
    </ligand>
</feature>
<comment type="similarity">
    <text evidence="3 8">In the C-terminal section; belongs to the NAD synthetase family.</text>
</comment>
<comment type="catalytic activity">
    <reaction evidence="8">
        <text>deamido-NAD(+) + L-glutamine + ATP + H2O = L-glutamate + AMP + diphosphate + NAD(+) + H(+)</text>
        <dbReference type="Rhea" id="RHEA:24384"/>
        <dbReference type="ChEBI" id="CHEBI:15377"/>
        <dbReference type="ChEBI" id="CHEBI:15378"/>
        <dbReference type="ChEBI" id="CHEBI:29985"/>
        <dbReference type="ChEBI" id="CHEBI:30616"/>
        <dbReference type="ChEBI" id="CHEBI:33019"/>
        <dbReference type="ChEBI" id="CHEBI:57540"/>
        <dbReference type="ChEBI" id="CHEBI:58359"/>
        <dbReference type="ChEBI" id="CHEBI:58437"/>
        <dbReference type="ChEBI" id="CHEBI:456215"/>
        <dbReference type="EC" id="6.3.5.1"/>
    </reaction>
</comment>
<dbReference type="HAMAP" id="MF_02090">
    <property type="entry name" value="NadE_glutamine_dep"/>
    <property type="match status" value="1"/>
</dbReference>
<evidence type="ECO:0000256" key="4">
    <source>
        <dbReference type="ARBA" id="ARBA00022598"/>
    </source>
</evidence>
<evidence type="ECO:0000313" key="11">
    <source>
        <dbReference type="EMBL" id="EFW91229.1"/>
    </source>
</evidence>
<evidence type="ECO:0000256" key="5">
    <source>
        <dbReference type="ARBA" id="ARBA00022741"/>
    </source>
</evidence>
<dbReference type="InterPro" id="IPR003694">
    <property type="entry name" value="NAD_synthase"/>
</dbReference>